<keyword evidence="4" id="KW-1185">Reference proteome</keyword>
<proteinExistence type="predicted"/>
<evidence type="ECO:0000259" key="1">
    <source>
        <dbReference type="Pfam" id="PF00557"/>
    </source>
</evidence>
<dbReference type="InterPro" id="IPR000587">
    <property type="entry name" value="Creatinase_N"/>
</dbReference>
<dbReference type="SUPFAM" id="SSF53092">
    <property type="entry name" value="Creatinase/prolidase N-terminal domain"/>
    <property type="match status" value="1"/>
</dbReference>
<dbReference type="KEGG" id="dfl:DFE_1572"/>
<evidence type="ECO:0000313" key="3">
    <source>
        <dbReference type="EMBL" id="BBD08298.1"/>
    </source>
</evidence>
<dbReference type="Pfam" id="PF00557">
    <property type="entry name" value="Peptidase_M24"/>
    <property type="match status" value="1"/>
</dbReference>
<dbReference type="Gene3D" id="3.40.350.10">
    <property type="entry name" value="Creatinase/prolidase N-terminal domain"/>
    <property type="match status" value="1"/>
</dbReference>
<accession>A0A2Z6AYK0</accession>
<dbReference type="CDD" id="cd01066">
    <property type="entry name" value="APP_MetAP"/>
    <property type="match status" value="1"/>
</dbReference>
<dbReference type="InterPro" id="IPR050659">
    <property type="entry name" value="Peptidase_M24B"/>
</dbReference>
<evidence type="ECO:0000259" key="2">
    <source>
        <dbReference type="Pfam" id="PF01321"/>
    </source>
</evidence>
<sequence>MFTAIETIPREELELRWARCRAMLETHAPEAEGLLAFSRVNLYYLTGHLANGLFWLPKSGEPVLLCRKGIERARLESSVPHIVEFRSYKDIKGLLADVGSPLGKIIGVQMDGLPWSFGVKLEQTLNGDCRIVPADFVLTMTRAKKTEWELAKLRLCGERHHKALYEMLPEMIRPGMSEREVSHKSWEAFFALGHSGPLRMGNFGEECFLGHVSAGDSGNYPSVFNGPVGIRGEHPAVPFMGYAGKIWNAGEPLTCDIGFCLEGYVTDKTQCYWAGPATSISDEVRRGHDFCVEIQAWLAERMLPGAIPEDLYNQVMEESTRRGMTEGFMSLGKNKVVFLGHGIGLVIDEFPAIANKIKTPLEEGMVFALEPKFGVPGLGMVGVENTFEVTASGAKCISGHDYDILCIE</sequence>
<dbReference type="PANTHER" id="PTHR46112:SF2">
    <property type="entry name" value="XAA-PRO AMINOPEPTIDASE P-RELATED"/>
    <property type="match status" value="1"/>
</dbReference>
<dbReference type="Gene3D" id="3.90.230.10">
    <property type="entry name" value="Creatinase/methionine aminopeptidase superfamily"/>
    <property type="match status" value="1"/>
</dbReference>
<dbReference type="Pfam" id="PF01321">
    <property type="entry name" value="Creatinase_N"/>
    <property type="match status" value="1"/>
</dbReference>
<reference evidence="3 4" key="1">
    <citation type="journal article" date="2018" name="Sci. Adv.">
        <title>Multi-heme cytochromes provide a pathway for survival in energy-limited environments.</title>
        <authorList>
            <person name="Deng X."/>
            <person name="Dohmae N."/>
            <person name="Nealson K.H."/>
            <person name="Hashimoto K."/>
            <person name="Okamoto A."/>
        </authorList>
    </citation>
    <scope>NUCLEOTIDE SEQUENCE [LARGE SCALE GENOMIC DNA]</scope>
    <source>
        <strain evidence="3 4">IS5</strain>
    </source>
</reference>
<dbReference type="AlphaFoldDB" id="A0A2Z6AYK0"/>
<dbReference type="InterPro" id="IPR000994">
    <property type="entry name" value="Pept_M24"/>
</dbReference>
<name>A0A2Z6AYK0_9BACT</name>
<dbReference type="EMBL" id="AP017378">
    <property type="protein sequence ID" value="BBD08298.1"/>
    <property type="molecule type" value="Genomic_DNA"/>
</dbReference>
<dbReference type="InterPro" id="IPR036005">
    <property type="entry name" value="Creatinase/aminopeptidase-like"/>
</dbReference>
<feature type="domain" description="Creatinase N-terminal" evidence="2">
    <location>
        <begin position="16"/>
        <end position="142"/>
    </location>
</feature>
<protein>
    <submittedName>
        <fullName evidence="3">Peptidase M24</fullName>
    </submittedName>
</protein>
<dbReference type="SUPFAM" id="SSF55920">
    <property type="entry name" value="Creatinase/aminopeptidase"/>
    <property type="match status" value="1"/>
</dbReference>
<organism evidence="3 4">
    <name type="scientific">Desulfovibrio ferrophilus</name>
    <dbReference type="NCBI Taxonomy" id="241368"/>
    <lineage>
        <taxon>Bacteria</taxon>
        <taxon>Pseudomonadati</taxon>
        <taxon>Thermodesulfobacteriota</taxon>
        <taxon>Desulfovibrionia</taxon>
        <taxon>Desulfovibrionales</taxon>
        <taxon>Desulfovibrionaceae</taxon>
        <taxon>Desulfovibrio</taxon>
    </lineage>
</organism>
<dbReference type="RefSeq" id="WP_126378281.1">
    <property type="nucleotide sequence ID" value="NZ_AP017378.1"/>
</dbReference>
<dbReference type="Proteomes" id="UP000269883">
    <property type="component" value="Chromosome"/>
</dbReference>
<gene>
    <name evidence="3" type="ORF">DFE_1572</name>
</gene>
<evidence type="ECO:0000313" key="4">
    <source>
        <dbReference type="Proteomes" id="UP000269883"/>
    </source>
</evidence>
<dbReference type="InterPro" id="IPR029149">
    <property type="entry name" value="Creatin/AminoP/Spt16_N"/>
</dbReference>
<dbReference type="PANTHER" id="PTHR46112">
    <property type="entry name" value="AMINOPEPTIDASE"/>
    <property type="match status" value="1"/>
</dbReference>
<dbReference type="OrthoDB" id="9806388at2"/>
<feature type="domain" description="Peptidase M24" evidence="1">
    <location>
        <begin position="152"/>
        <end position="391"/>
    </location>
</feature>